<protein>
    <recommendedName>
        <fullName evidence="3">RNA helicase</fullName>
    </recommendedName>
</protein>
<evidence type="ECO:0008006" key="3">
    <source>
        <dbReference type="Google" id="ProtNLM"/>
    </source>
</evidence>
<accession>A0A1Q8Q3G2</accession>
<dbReference type="Proteomes" id="UP000185568">
    <property type="component" value="Unassembled WGS sequence"/>
</dbReference>
<evidence type="ECO:0000313" key="1">
    <source>
        <dbReference type="EMBL" id="OLN21867.1"/>
    </source>
</evidence>
<dbReference type="OrthoDB" id="9815193at2"/>
<evidence type="ECO:0000313" key="2">
    <source>
        <dbReference type="Proteomes" id="UP000185568"/>
    </source>
</evidence>
<dbReference type="AlphaFoldDB" id="A0A1Q8Q3G2"/>
<dbReference type="Gene3D" id="3.40.50.450">
    <property type="match status" value="1"/>
</dbReference>
<proteinExistence type="predicted"/>
<keyword evidence="2" id="KW-1185">Reference proteome</keyword>
<organism evidence="1 2">
    <name type="scientific">Domibacillus antri</name>
    <dbReference type="NCBI Taxonomy" id="1714264"/>
    <lineage>
        <taxon>Bacteria</taxon>
        <taxon>Bacillati</taxon>
        <taxon>Bacillota</taxon>
        <taxon>Bacilli</taxon>
        <taxon>Bacillales</taxon>
        <taxon>Bacillaceae</taxon>
        <taxon>Domibacillus</taxon>
    </lineage>
</organism>
<dbReference type="SUPFAM" id="SSF52309">
    <property type="entry name" value="N-(deoxy)ribosyltransferase-like"/>
    <property type="match status" value="1"/>
</dbReference>
<name>A0A1Q8Q3G2_9BACI</name>
<dbReference type="EMBL" id="MSDU01000029">
    <property type="protein sequence ID" value="OLN21867.1"/>
    <property type="molecule type" value="Genomic_DNA"/>
</dbReference>
<reference evidence="1 2" key="1">
    <citation type="submission" date="2016-12" db="EMBL/GenBank/DDBJ databases">
        <title>Domibacillus antri genome sequencing.</title>
        <authorList>
            <person name="Verma A."/>
            <person name="Krishnamurthi S."/>
        </authorList>
    </citation>
    <scope>NUCLEOTIDE SEQUENCE [LARGE SCALE GENOMIC DNA]</scope>
    <source>
        <strain evidence="1 2">XD80</strain>
    </source>
</reference>
<dbReference type="RefSeq" id="WP_075399105.1">
    <property type="nucleotide sequence ID" value="NZ_MSDU01000029.1"/>
</dbReference>
<comment type="caution">
    <text evidence="1">The sequence shown here is derived from an EMBL/GenBank/DDBJ whole genome shotgun (WGS) entry which is preliminary data.</text>
</comment>
<dbReference type="STRING" id="1714264.BTO30_12680"/>
<gene>
    <name evidence="1" type="ORF">BTO30_12680</name>
</gene>
<sequence length="299" mass="34287">MTSQEVSKEQTSTEEVTINTHEDIKHCGIIMPIAQMGEYSSDHWKEVKNILVEATHQVNGYKFRTEIVSNSDGEIDVIHKRIIQNIYNADIVICDISGKNPNVLFELGMRLAFDKPTIIIKDDATDFMFDTGVIEHLSYPKDLRFQKIVDFKKELALRIKRTYERSIQDSSFSTFLGNFGEFKVPNLKQTQVSDVEQIILEELSNIRTEFSLIKQEISTKRGTPKKLYTLSAHNLKEIIHSYVDTNPFNNKNAFGTPKDLATDKHFVTYLRQKGIDPESIPEEALLTIIEDVQQNALPF</sequence>